<reference evidence="1" key="1">
    <citation type="submission" date="2022-11" db="EMBL/GenBank/DDBJ databases">
        <title>Genome Sequence of Boeremia exigua.</title>
        <authorList>
            <person name="Buettner E."/>
        </authorList>
    </citation>
    <scope>NUCLEOTIDE SEQUENCE</scope>
    <source>
        <strain evidence="1">CU02</strain>
    </source>
</reference>
<evidence type="ECO:0000313" key="1">
    <source>
        <dbReference type="EMBL" id="KAJ8107574.1"/>
    </source>
</evidence>
<accession>A0ACC2HXB6</accession>
<dbReference type="EMBL" id="JAPHNI010000900">
    <property type="protein sequence ID" value="KAJ8107574.1"/>
    <property type="molecule type" value="Genomic_DNA"/>
</dbReference>
<sequence length="134" mass="14417">MLTAHRAPVLRPFAGRTLAVRLLGSTFQNATQHGLDGLGSTAMATNGIRDIGRGEWEGRQQDETQCDADDLDCTGLADAEFALQPPTPRDIGPRNRDVKSTNSSRASDHLVSLEISCTNLVQKNFGFDIPVVGP</sequence>
<protein>
    <submittedName>
        <fullName evidence="1">Uncharacterized protein</fullName>
    </submittedName>
</protein>
<proteinExistence type="predicted"/>
<name>A0ACC2HXB6_9PLEO</name>
<dbReference type="Proteomes" id="UP001153331">
    <property type="component" value="Unassembled WGS sequence"/>
</dbReference>
<evidence type="ECO:0000313" key="2">
    <source>
        <dbReference type="Proteomes" id="UP001153331"/>
    </source>
</evidence>
<organism evidence="1 2">
    <name type="scientific">Boeremia exigua</name>
    <dbReference type="NCBI Taxonomy" id="749465"/>
    <lineage>
        <taxon>Eukaryota</taxon>
        <taxon>Fungi</taxon>
        <taxon>Dikarya</taxon>
        <taxon>Ascomycota</taxon>
        <taxon>Pezizomycotina</taxon>
        <taxon>Dothideomycetes</taxon>
        <taxon>Pleosporomycetidae</taxon>
        <taxon>Pleosporales</taxon>
        <taxon>Pleosporineae</taxon>
        <taxon>Didymellaceae</taxon>
        <taxon>Boeremia</taxon>
    </lineage>
</organism>
<keyword evidence="2" id="KW-1185">Reference proteome</keyword>
<comment type="caution">
    <text evidence="1">The sequence shown here is derived from an EMBL/GenBank/DDBJ whole genome shotgun (WGS) entry which is preliminary data.</text>
</comment>
<gene>
    <name evidence="1" type="ORF">OPT61_g8775</name>
</gene>